<accession>A0A939FHN4</accession>
<dbReference type="InterPro" id="IPR004199">
    <property type="entry name" value="B-gal_small/dom_5"/>
</dbReference>
<dbReference type="GO" id="GO:0005975">
    <property type="term" value="P:carbohydrate metabolic process"/>
    <property type="evidence" value="ECO:0007669"/>
    <property type="project" value="InterPro"/>
</dbReference>
<dbReference type="GO" id="GO:0030246">
    <property type="term" value="F:carbohydrate binding"/>
    <property type="evidence" value="ECO:0007669"/>
    <property type="project" value="InterPro"/>
</dbReference>
<proteinExistence type="predicted"/>
<dbReference type="GO" id="GO:0004565">
    <property type="term" value="F:beta-galactosidase activity"/>
    <property type="evidence" value="ECO:0007669"/>
    <property type="project" value="InterPro"/>
</dbReference>
<gene>
    <name evidence="2" type="ORF">J0695_37005</name>
</gene>
<comment type="caution">
    <text evidence="2">The sequence shown here is derived from an EMBL/GenBank/DDBJ whole genome shotgun (WGS) entry which is preliminary data.</text>
</comment>
<organism evidence="2 3">
    <name type="scientific">Streptomyces beijiangensis</name>
    <dbReference type="NCBI Taxonomy" id="163361"/>
    <lineage>
        <taxon>Bacteria</taxon>
        <taxon>Bacillati</taxon>
        <taxon>Actinomycetota</taxon>
        <taxon>Actinomycetes</taxon>
        <taxon>Kitasatosporales</taxon>
        <taxon>Streptomycetaceae</taxon>
        <taxon>Streptomyces</taxon>
    </lineage>
</organism>
<dbReference type="Gene3D" id="2.70.98.10">
    <property type="match status" value="1"/>
</dbReference>
<feature type="domain" description="Beta galactosidase small chain/" evidence="1">
    <location>
        <begin position="13"/>
        <end position="51"/>
    </location>
</feature>
<evidence type="ECO:0000313" key="3">
    <source>
        <dbReference type="Proteomes" id="UP000664167"/>
    </source>
</evidence>
<dbReference type="AlphaFoldDB" id="A0A939FHN4"/>
<sequence>AARSVGCVAAGDTVWVNLDHAQQGIGSQSCGPGALPQHQLSAAPAEFSFTFAPMGTA</sequence>
<dbReference type="Pfam" id="PF02929">
    <property type="entry name" value="Bgal_small_N"/>
    <property type="match status" value="1"/>
</dbReference>
<name>A0A939FHN4_9ACTN</name>
<dbReference type="InterPro" id="IPR014718">
    <property type="entry name" value="GH-type_carb-bd"/>
</dbReference>
<evidence type="ECO:0000313" key="2">
    <source>
        <dbReference type="EMBL" id="MBO0517320.1"/>
    </source>
</evidence>
<dbReference type="GO" id="GO:0009341">
    <property type="term" value="C:beta-galactosidase complex"/>
    <property type="evidence" value="ECO:0007669"/>
    <property type="project" value="InterPro"/>
</dbReference>
<feature type="non-terminal residue" evidence="2">
    <location>
        <position position="1"/>
    </location>
</feature>
<dbReference type="SUPFAM" id="SSF74650">
    <property type="entry name" value="Galactose mutarotase-like"/>
    <property type="match status" value="1"/>
</dbReference>
<keyword evidence="3" id="KW-1185">Reference proteome</keyword>
<protein>
    <recommendedName>
        <fullName evidence="1">Beta galactosidase small chain/ domain-containing protein</fullName>
    </recommendedName>
</protein>
<evidence type="ECO:0000259" key="1">
    <source>
        <dbReference type="Pfam" id="PF02929"/>
    </source>
</evidence>
<dbReference type="Proteomes" id="UP000664167">
    <property type="component" value="Unassembled WGS sequence"/>
</dbReference>
<dbReference type="RefSeq" id="WP_206969144.1">
    <property type="nucleotide sequence ID" value="NZ_JAFLRJ010000575.1"/>
</dbReference>
<reference evidence="2" key="1">
    <citation type="submission" date="2021-03" db="EMBL/GenBank/DDBJ databases">
        <title>Streptomyces poriferae sp. nov., a novel marine sponge-derived Actinobacteria species with anti-MRSA activity.</title>
        <authorList>
            <person name="Sandoval-Powers M."/>
            <person name="Kralova S."/>
            <person name="Nguyen G.-S."/>
            <person name="Fawwal D."/>
            <person name="Degnes K."/>
            <person name="Klinkenberg G."/>
            <person name="Sletta H."/>
            <person name="Wentzel A."/>
            <person name="Liles M.R."/>
        </authorList>
    </citation>
    <scope>NUCLEOTIDE SEQUENCE</scope>
    <source>
        <strain evidence="2">DSM 41794</strain>
    </source>
</reference>
<dbReference type="EMBL" id="JAFLRJ010000575">
    <property type="protein sequence ID" value="MBO0517320.1"/>
    <property type="molecule type" value="Genomic_DNA"/>
</dbReference>
<dbReference type="InterPro" id="IPR011013">
    <property type="entry name" value="Gal_mutarotase_sf_dom"/>
</dbReference>